<dbReference type="Pfam" id="PF12506">
    <property type="entry name" value="DUF3713"/>
    <property type="match status" value="1"/>
</dbReference>
<dbReference type="InterPro" id="IPR022186">
    <property type="entry name" value="DUF3713"/>
</dbReference>
<reference evidence="2" key="1">
    <citation type="submission" date="2011-11" db="EMBL/GenBank/DDBJ databases">
        <title>Complete genome sequence of Candidatus Mycoplasma haemominutum.</title>
        <authorList>
            <person name="Barker E.N."/>
            <person name="Darby A.C."/>
            <person name="Helps C.R."/>
            <person name="Peters I.R."/>
            <person name="Hughes M.A."/>
            <person name="Radford A.D."/>
            <person name="Novacco M."/>
            <person name="Boretti F."/>
            <person name="Hofmann-Lehmann R."/>
            <person name="Tasker S."/>
        </authorList>
    </citation>
    <scope>NUCLEOTIDE SEQUENCE</scope>
    <source>
        <strain evidence="2">Birmingham 1</strain>
    </source>
</reference>
<reference evidence="2" key="2">
    <citation type="submission" date="2011-11" db="EMBL/GenBank/DDBJ databases">
        <authorList>
            <person name="Barker E."/>
        </authorList>
    </citation>
    <scope>NUCLEOTIDE SEQUENCE</scope>
    <source>
        <strain evidence="2">Birmingham 1</strain>
    </source>
</reference>
<dbReference type="KEGG" id="mhb:MHM_05350"/>
<organism evidence="2">
    <name type="scientific">Candidatus Mycoplasma haematominutum 'Birmingham 1'</name>
    <dbReference type="NCBI Taxonomy" id="1116213"/>
    <lineage>
        <taxon>Bacteria</taxon>
        <taxon>Bacillati</taxon>
        <taxon>Mycoplasmatota</taxon>
        <taxon>Mollicutes</taxon>
        <taxon>Mycoplasmataceae</taxon>
        <taxon>Mycoplasma</taxon>
    </lineage>
</organism>
<dbReference type="OrthoDB" id="393869at2"/>
<dbReference type="HOGENOM" id="CLU_276185_0_0_14"/>
<dbReference type="EMBL" id="HE613254">
    <property type="protein sequence ID" value="CCE67053.1"/>
    <property type="molecule type" value="Genomic_DNA"/>
</dbReference>
<dbReference type="RefSeq" id="WP_015511918.1">
    <property type="nucleotide sequence ID" value="NC_021007.1"/>
</dbReference>
<dbReference type="PATRIC" id="fig|1116213.3.peg.583"/>
<gene>
    <name evidence="2" type="ORF">MHM_05350</name>
</gene>
<sequence>MNFLKWKREILFLIPSITGGGTSSLFFTNSNQKYGSLTWKTKEDINSFLQSVGVNTSTFQPTDLLKQAGNFSTTIPTLTKALSTQIAKQIFTGELYKSTKYEAGIGKLYPKVLAAKKRMIEHQIKTLSKSKKRIKKSWTHDERRYLDGLKDYVLSRIDEKNIQDYFKTDPDSYLFKGKKITHISSPTAAQNNSSDSIAPLLGFLMGTWIESRKAGYYVHKLIPYAQTFSKDTKSFYQKKYKDIKLPDKPDYFFPDYERKTPDKPENLFKEYIDEWLKGKSYYEHWYSLTAKDRSEEIKQAAKIEWISPSNNTHKNIALRYLTERSDTNTEKSKDVNNGGRKYLSSLWKAISPIFLRFKKRHDCDSQATTSSTTTTAPSNSMQFFSTLWGDITHNPLNMFCINSEGKTQPDFMMFSPGPDDYKVEDIISSKIIFYRDDKGFNLLYPINKQIIDNAESKKKNGEEKKDPGEVENLVKNSGLVSEFKKYIEDNFSFLLLKYHKFIKNGNKNEQCSCHEIINKLIELMELSQKLKDWNEIWKFYDIRQRNNTVLTASTTGKNNFLNKMGTADLNPPEFLKLRIQKDLPKLSELEKTIQEYISKTSQYLNGSSEKNKDRQESFKFEKKSDTEGKNYWTISPASADARTQGKTCMKREVLQFVLESIFTQSLINRYLKIPLIFESSHDLFKNQQTSSTNHSQGNNSWEEKWLEEKWRNYLKDSSEQSKVTTFLIEKIKKAAILSKISDISDTTIHYLTTPNTSTSTNAKLNSWNNIESFINLTNLNDSNNQLSEQLRIFITSLYLMENSFEEYIENIRKTIKEEGFGVYAFTLSWNKFCTVDDFLLDPIRKVEMDSFWTPFNQTSEVNGKEWNKHVTDPRQCIKTSDRLAVSSLKRRHAGSNPASLLINFVISVLEGISTDRNLKNETLMGFKGLISAEDIKKLPEEFYYKIFSFLYKEGHINWNDIETQINNFKTNHQLIEYVKKINHINASIGKTFEFSDITKKPETTDEAKVVDNMDWFDLKKRKESLVKFIQDNLLKTNPSTQPRFRGLFFEKEKSEVKNSYVFEKHENSSIAYLIQITTDDLKNNDSFFKFVQEHLTPESLIQDVVKQAQNKALQMKAINNFLARGKWINDKKVFNLRSGDYFLKQQFSSIVTV</sequence>
<accession>G8C405</accession>
<comment type="similarity">
    <text evidence="1">Belongs to the MG307/MG309/MG338 family.</text>
</comment>
<dbReference type="AlphaFoldDB" id="G8C405"/>
<evidence type="ECO:0000313" key="2">
    <source>
        <dbReference type="EMBL" id="CCE67053.1"/>
    </source>
</evidence>
<proteinExistence type="inferred from homology"/>
<protein>
    <submittedName>
        <fullName evidence="2">Uncharacterized protein</fullName>
    </submittedName>
</protein>
<evidence type="ECO:0000256" key="1">
    <source>
        <dbReference type="ARBA" id="ARBA00010828"/>
    </source>
</evidence>
<name>G8C405_9MOLU</name>